<feature type="region of interest" description="Disordered" evidence="3">
    <location>
        <begin position="1"/>
        <end position="147"/>
    </location>
</feature>
<evidence type="ECO:0000256" key="3">
    <source>
        <dbReference type="SAM" id="MobiDB-lite"/>
    </source>
</evidence>
<proteinExistence type="inferred from homology"/>
<evidence type="ECO:0000256" key="1">
    <source>
        <dbReference type="ARBA" id="ARBA00009550"/>
    </source>
</evidence>
<evidence type="ECO:0008006" key="6">
    <source>
        <dbReference type="Google" id="ProtNLM"/>
    </source>
</evidence>
<dbReference type="GO" id="GO:0019905">
    <property type="term" value="F:syntaxin binding"/>
    <property type="evidence" value="ECO:0007669"/>
    <property type="project" value="InterPro"/>
</dbReference>
<keyword evidence="5" id="KW-1185">Reference proteome</keyword>
<feature type="compositionally biased region" description="Basic and acidic residues" evidence="3">
    <location>
        <begin position="42"/>
        <end position="63"/>
    </location>
</feature>
<organism evidence="4 5">
    <name type="scientific">Bambusicola thoracicus</name>
    <name type="common">Chinese bamboo-partridge</name>
    <name type="synonym">Perdix thoracica</name>
    <dbReference type="NCBI Taxonomy" id="9083"/>
    <lineage>
        <taxon>Eukaryota</taxon>
        <taxon>Metazoa</taxon>
        <taxon>Chordata</taxon>
        <taxon>Craniata</taxon>
        <taxon>Vertebrata</taxon>
        <taxon>Euteleostomi</taxon>
        <taxon>Archelosauria</taxon>
        <taxon>Archosauria</taxon>
        <taxon>Dinosauria</taxon>
        <taxon>Saurischia</taxon>
        <taxon>Theropoda</taxon>
        <taxon>Coelurosauria</taxon>
        <taxon>Aves</taxon>
        <taxon>Neognathae</taxon>
        <taxon>Galloanserae</taxon>
        <taxon>Galliformes</taxon>
        <taxon>Phasianidae</taxon>
        <taxon>Perdicinae</taxon>
        <taxon>Bambusicola</taxon>
    </lineage>
</organism>
<feature type="coiled-coil region" evidence="2">
    <location>
        <begin position="273"/>
        <end position="304"/>
    </location>
</feature>
<feature type="compositionally biased region" description="Basic and acidic residues" evidence="3">
    <location>
        <begin position="436"/>
        <end position="450"/>
    </location>
</feature>
<protein>
    <recommendedName>
        <fullName evidence="6">Alpha-taxilin</fullName>
    </recommendedName>
</protein>
<comment type="similarity">
    <text evidence="1">Belongs to the taxilin family.</text>
</comment>
<dbReference type="PANTHER" id="PTHR16127:SF12">
    <property type="entry name" value="ALPHA-TAXILIN"/>
    <property type="match status" value="1"/>
</dbReference>
<dbReference type="InterPro" id="IPR026183">
    <property type="entry name" value="Taxilin_fam"/>
</dbReference>
<evidence type="ECO:0000313" key="5">
    <source>
        <dbReference type="Proteomes" id="UP000237246"/>
    </source>
</evidence>
<gene>
    <name evidence="4" type="ORF">CIB84_001651</name>
</gene>
<feature type="compositionally biased region" description="Low complexity" evidence="3">
    <location>
        <begin position="451"/>
        <end position="460"/>
    </location>
</feature>
<dbReference type="EMBL" id="PPHD01001533">
    <property type="protein sequence ID" value="POI34602.1"/>
    <property type="molecule type" value="Genomic_DNA"/>
</dbReference>
<feature type="region of interest" description="Disordered" evidence="3">
    <location>
        <begin position="436"/>
        <end position="504"/>
    </location>
</feature>
<reference evidence="4 5" key="1">
    <citation type="submission" date="2018-01" db="EMBL/GenBank/DDBJ databases">
        <title>Comparison of the Chinese Bamboo Partridge and Red Junglefowl genome sequences highlights the importance of demography in genome evolution.</title>
        <authorList>
            <person name="Tiley G.P."/>
            <person name="Kimball R.T."/>
            <person name="Braun E.L."/>
            <person name="Burleigh J.G."/>
        </authorList>
    </citation>
    <scope>NUCLEOTIDE SEQUENCE [LARGE SCALE GENOMIC DNA]</scope>
    <source>
        <strain evidence="4">RTK389</strain>
        <tissue evidence="4">Blood</tissue>
    </source>
</reference>
<feature type="compositionally biased region" description="Basic and acidic residues" evidence="3">
    <location>
        <begin position="114"/>
        <end position="140"/>
    </location>
</feature>
<accession>A0A2P4TE05</accession>
<evidence type="ECO:0000313" key="4">
    <source>
        <dbReference type="EMBL" id="POI34602.1"/>
    </source>
</evidence>
<evidence type="ECO:0000256" key="2">
    <source>
        <dbReference type="SAM" id="Coils"/>
    </source>
</evidence>
<feature type="coiled-coil region" evidence="2">
    <location>
        <begin position="170"/>
        <end position="211"/>
    </location>
</feature>
<dbReference type="Proteomes" id="UP000237246">
    <property type="component" value="Unassembled WGS sequence"/>
</dbReference>
<name>A0A2P4TE05_BAMTH</name>
<feature type="compositionally biased region" description="Basic and acidic residues" evidence="3">
    <location>
        <begin position="93"/>
        <end position="105"/>
    </location>
</feature>
<feature type="compositionally biased region" description="Polar residues" evidence="3">
    <location>
        <begin position="493"/>
        <end position="504"/>
    </location>
</feature>
<keyword evidence="2" id="KW-0175">Coiled coil</keyword>
<dbReference type="Pfam" id="PF09728">
    <property type="entry name" value="Taxilin"/>
    <property type="match status" value="2"/>
</dbReference>
<comment type="caution">
    <text evidence="4">The sequence shown here is derived from an EMBL/GenBank/DDBJ whole genome shotgun (WGS) entry which is preliminary data.</text>
</comment>
<dbReference type="AlphaFoldDB" id="A0A2P4TE05"/>
<sequence length="504" mass="56659">MKNQGGDTKAAPRPAAKTSGALGEEADPSEPAAALEAPLAQEDTKSSRPAVRDVSEELSRQLEDILNTYCVDASQEGPGEDGGQSEPVEPEEVEKCRSESPRNGDQESGGPEMNGEKEGTKGTEEFRPGEECGERDQKKAQEKKKAKGLGKEITLLMQTLNTLSTPEEKLAALCKKYAELLEEHRNSQKQMKILQKKQTQLVQEKDHLQSEHSKAILARSKLESLCRELQRHNRTLKASVSWDCCRSCFIPITWVICCRAHIDKVFKHKDLQQQLVDAKLQQAQEMLKEAEERHQREKDFLLKEAVESQRMCELMKQQETHLKQQLALYTEKFEEFQNTLSKSSEVFTTFKQEMEKMTKKIKKLEKETTMYRSRWESSNKALLEMAEEKTLRDKELEGLQVKIQRLEKLCRALQTERNDLNKKVQDLCAHVPRADMDLTEPLKDPSREGSEAAAGGAPAEQRLAEDCLHSGKPTHSTDPAESLGELSIGALGQSGTEEGTQGAD</sequence>
<feature type="compositionally biased region" description="Low complexity" evidence="3">
    <location>
        <begin position="29"/>
        <end position="41"/>
    </location>
</feature>
<dbReference type="PANTHER" id="PTHR16127">
    <property type="entry name" value="TAXILIN"/>
    <property type="match status" value="1"/>
</dbReference>
<feature type="coiled-coil region" evidence="2">
    <location>
        <begin position="347"/>
        <end position="430"/>
    </location>
</feature>
<dbReference type="OrthoDB" id="425555at2759"/>